<evidence type="ECO:0000313" key="1">
    <source>
        <dbReference type="EMBL" id="EYB84872.1"/>
    </source>
</evidence>
<gene>
    <name evidence="1" type="primary">Acey_s0308.g2048</name>
    <name evidence="1" type="ORF">Y032_0308g2048</name>
</gene>
<dbReference type="AlphaFoldDB" id="A0A016S3F8"/>
<evidence type="ECO:0000313" key="2">
    <source>
        <dbReference type="Proteomes" id="UP000024635"/>
    </source>
</evidence>
<dbReference type="EMBL" id="JARK01001644">
    <property type="protein sequence ID" value="EYB84872.1"/>
    <property type="molecule type" value="Genomic_DNA"/>
</dbReference>
<accession>A0A016S3F8</accession>
<comment type="caution">
    <text evidence="1">The sequence shown here is derived from an EMBL/GenBank/DDBJ whole genome shotgun (WGS) entry which is preliminary data.</text>
</comment>
<reference evidence="2" key="1">
    <citation type="journal article" date="2015" name="Nat. Genet.">
        <title>The genome and transcriptome of the zoonotic hookworm Ancylostoma ceylanicum identify infection-specific gene families.</title>
        <authorList>
            <person name="Schwarz E.M."/>
            <person name="Hu Y."/>
            <person name="Antoshechkin I."/>
            <person name="Miller M.M."/>
            <person name="Sternberg P.W."/>
            <person name="Aroian R.V."/>
        </authorList>
    </citation>
    <scope>NUCLEOTIDE SEQUENCE</scope>
    <source>
        <strain evidence="2">HY135</strain>
    </source>
</reference>
<sequence length="73" mass="8995">MSEQKWHTILQKLFMNTNNLAKILNYRMSRHRITFLIELYVELCRRYQMFVKLKKKNYRDNNSPAPPRTYSPD</sequence>
<organism evidence="1 2">
    <name type="scientific">Ancylostoma ceylanicum</name>
    <dbReference type="NCBI Taxonomy" id="53326"/>
    <lineage>
        <taxon>Eukaryota</taxon>
        <taxon>Metazoa</taxon>
        <taxon>Ecdysozoa</taxon>
        <taxon>Nematoda</taxon>
        <taxon>Chromadorea</taxon>
        <taxon>Rhabditida</taxon>
        <taxon>Rhabditina</taxon>
        <taxon>Rhabditomorpha</taxon>
        <taxon>Strongyloidea</taxon>
        <taxon>Ancylostomatidae</taxon>
        <taxon>Ancylostomatinae</taxon>
        <taxon>Ancylostoma</taxon>
    </lineage>
</organism>
<dbReference type="Proteomes" id="UP000024635">
    <property type="component" value="Unassembled WGS sequence"/>
</dbReference>
<keyword evidence="2" id="KW-1185">Reference proteome</keyword>
<proteinExistence type="predicted"/>
<name>A0A016S3F8_9BILA</name>
<protein>
    <submittedName>
        <fullName evidence="1">Uncharacterized protein</fullName>
    </submittedName>
</protein>